<dbReference type="Proteomes" id="UP000315343">
    <property type="component" value="Unassembled WGS sequence"/>
</dbReference>
<evidence type="ECO:0000313" key="1">
    <source>
        <dbReference type="EMBL" id="TWH82563.1"/>
    </source>
</evidence>
<dbReference type="RefSeq" id="WP_170226097.1">
    <property type="nucleotide sequence ID" value="NZ_VLKH01000002.1"/>
</dbReference>
<evidence type="ECO:0000313" key="2">
    <source>
        <dbReference type="Proteomes" id="UP000315343"/>
    </source>
</evidence>
<organism evidence="1 2">
    <name type="scientific">Sedimentibacter saalensis</name>
    <dbReference type="NCBI Taxonomy" id="130788"/>
    <lineage>
        <taxon>Bacteria</taxon>
        <taxon>Bacillati</taxon>
        <taxon>Bacillota</taxon>
        <taxon>Tissierellia</taxon>
        <taxon>Sedimentibacter</taxon>
    </lineage>
</organism>
<sequence>MSICSKISREKLYNRNYEPDETIGLHIGKININKDYNSLVTLLGTIYIQYKGGQKDG</sequence>
<gene>
    <name evidence="1" type="ORF">LY60_00864</name>
</gene>
<comment type="caution">
    <text evidence="1">The sequence shown here is derived from an EMBL/GenBank/DDBJ whole genome shotgun (WGS) entry which is preliminary data.</text>
</comment>
<keyword evidence="2" id="KW-1185">Reference proteome</keyword>
<dbReference type="EMBL" id="VLKH01000002">
    <property type="protein sequence ID" value="TWH82563.1"/>
    <property type="molecule type" value="Genomic_DNA"/>
</dbReference>
<accession>A0A562JHT5</accession>
<reference evidence="1 2" key="1">
    <citation type="submission" date="2019-07" db="EMBL/GenBank/DDBJ databases">
        <title>Genomic Encyclopedia of Type Strains, Phase I: the one thousand microbial genomes (KMG-I) project.</title>
        <authorList>
            <person name="Kyrpides N."/>
        </authorList>
    </citation>
    <scope>NUCLEOTIDE SEQUENCE [LARGE SCALE GENOMIC DNA]</scope>
    <source>
        <strain evidence="1 2">DSM 13558</strain>
    </source>
</reference>
<protein>
    <submittedName>
        <fullName evidence="1">Uncharacterized protein</fullName>
    </submittedName>
</protein>
<dbReference type="AlphaFoldDB" id="A0A562JHT5"/>
<proteinExistence type="predicted"/>
<name>A0A562JHT5_9FIRM</name>